<dbReference type="AlphaFoldDB" id="A0A0D2LVT5"/>
<sequence>MLPTSDPMAHPAQEQAGDAAGRPSSAIFTGAEHIMQLMEDEKSKLSSIYLNALKTLEDDFRATKVRSERAIAAAEARFKEQSSKMRELELEVERAVQSAEGSRRQLVMTRAENEHLKAGLVAAGFEYVDGRIVFSQKTAQIVDDFVAGARKQSETMRTVTSPTLRSATVESLLSNNVGPEQFFDVMASVLHKGREFADTIMQNNQFGSPTSSSGQAGQRLQVSTNYKRPAPSSPSPDAESPTKLQRTT</sequence>
<proteinExistence type="predicted"/>
<keyword evidence="1" id="KW-0175">Coiled coil</keyword>
<evidence type="ECO:0000313" key="4">
    <source>
        <dbReference type="Proteomes" id="UP000054270"/>
    </source>
</evidence>
<gene>
    <name evidence="3" type="ORF">HYPSUDRAFT_59088</name>
</gene>
<feature type="region of interest" description="Disordered" evidence="2">
    <location>
        <begin position="203"/>
        <end position="248"/>
    </location>
</feature>
<dbReference type="EMBL" id="KN817659">
    <property type="protein sequence ID" value="KJA14973.1"/>
    <property type="molecule type" value="Genomic_DNA"/>
</dbReference>
<keyword evidence="4" id="KW-1185">Reference proteome</keyword>
<reference evidence="4" key="1">
    <citation type="submission" date="2014-04" db="EMBL/GenBank/DDBJ databases">
        <title>Evolutionary Origins and Diversification of the Mycorrhizal Mutualists.</title>
        <authorList>
            <consortium name="DOE Joint Genome Institute"/>
            <consortium name="Mycorrhizal Genomics Consortium"/>
            <person name="Kohler A."/>
            <person name="Kuo A."/>
            <person name="Nagy L.G."/>
            <person name="Floudas D."/>
            <person name="Copeland A."/>
            <person name="Barry K.W."/>
            <person name="Cichocki N."/>
            <person name="Veneault-Fourrey C."/>
            <person name="LaButti K."/>
            <person name="Lindquist E.A."/>
            <person name="Lipzen A."/>
            <person name="Lundell T."/>
            <person name="Morin E."/>
            <person name="Murat C."/>
            <person name="Riley R."/>
            <person name="Ohm R."/>
            <person name="Sun H."/>
            <person name="Tunlid A."/>
            <person name="Henrissat B."/>
            <person name="Grigoriev I.V."/>
            <person name="Hibbett D.S."/>
            <person name="Martin F."/>
        </authorList>
    </citation>
    <scope>NUCLEOTIDE SEQUENCE [LARGE SCALE GENOMIC DNA]</scope>
    <source>
        <strain evidence="4">FD-334 SS-4</strain>
    </source>
</reference>
<dbReference type="Proteomes" id="UP000054270">
    <property type="component" value="Unassembled WGS sequence"/>
</dbReference>
<name>A0A0D2LVT5_HYPSF</name>
<feature type="region of interest" description="Disordered" evidence="2">
    <location>
        <begin position="1"/>
        <end position="23"/>
    </location>
</feature>
<evidence type="ECO:0000313" key="3">
    <source>
        <dbReference type="EMBL" id="KJA14973.1"/>
    </source>
</evidence>
<organism evidence="3 4">
    <name type="scientific">Hypholoma sublateritium (strain FD-334 SS-4)</name>
    <dbReference type="NCBI Taxonomy" id="945553"/>
    <lineage>
        <taxon>Eukaryota</taxon>
        <taxon>Fungi</taxon>
        <taxon>Dikarya</taxon>
        <taxon>Basidiomycota</taxon>
        <taxon>Agaricomycotina</taxon>
        <taxon>Agaricomycetes</taxon>
        <taxon>Agaricomycetidae</taxon>
        <taxon>Agaricales</taxon>
        <taxon>Agaricineae</taxon>
        <taxon>Strophariaceae</taxon>
        <taxon>Hypholoma</taxon>
    </lineage>
</organism>
<protein>
    <submittedName>
        <fullName evidence="3">Uncharacterized protein</fullName>
    </submittedName>
</protein>
<feature type="compositionally biased region" description="Polar residues" evidence="2">
    <location>
        <begin position="203"/>
        <end position="226"/>
    </location>
</feature>
<evidence type="ECO:0000256" key="1">
    <source>
        <dbReference type="SAM" id="Coils"/>
    </source>
</evidence>
<feature type="coiled-coil region" evidence="1">
    <location>
        <begin position="71"/>
        <end position="105"/>
    </location>
</feature>
<evidence type="ECO:0000256" key="2">
    <source>
        <dbReference type="SAM" id="MobiDB-lite"/>
    </source>
</evidence>
<accession>A0A0D2LVT5</accession>
<dbReference type="OrthoDB" id="3063101at2759"/>